<dbReference type="Proteomes" id="UP000184512">
    <property type="component" value="Unassembled WGS sequence"/>
</dbReference>
<name>A0A1M6P0V7_9ACTN</name>
<organism evidence="1 2">
    <name type="scientific">Tessaracoccus bendigoensis DSM 12906</name>
    <dbReference type="NCBI Taxonomy" id="1123357"/>
    <lineage>
        <taxon>Bacteria</taxon>
        <taxon>Bacillati</taxon>
        <taxon>Actinomycetota</taxon>
        <taxon>Actinomycetes</taxon>
        <taxon>Propionibacteriales</taxon>
        <taxon>Propionibacteriaceae</taxon>
        <taxon>Tessaracoccus</taxon>
    </lineage>
</organism>
<reference evidence="1 2" key="1">
    <citation type="submission" date="2016-11" db="EMBL/GenBank/DDBJ databases">
        <authorList>
            <person name="Jaros S."/>
            <person name="Januszkiewicz K."/>
            <person name="Wedrychowicz H."/>
        </authorList>
    </citation>
    <scope>NUCLEOTIDE SEQUENCE [LARGE SCALE GENOMIC DNA]</scope>
    <source>
        <strain evidence="1 2">DSM 12906</strain>
    </source>
</reference>
<dbReference type="EMBL" id="FQZG01000141">
    <property type="protein sequence ID" value="SHK01534.1"/>
    <property type="molecule type" value="Genomic_DNA"/>
</dbReference>
<evidence type="ECO:0000313" key="1">
    <source>
        <dbReference type="EMBL" id="SHK01534.1"/>
    </source>
</evidence>
<proteinExistence type="predicted"/>
<dbReference type="RefSeq" id="WP_217652306.1">
    <property type="nucleotide sequence ID" value="NZ_FQZG01000141.1"/>
</dbReference>
<evidence type="ECO:0000313" key="2">
    <source>
        <dbReference type="Proteomes" id="UP000184512"/>
    </source>
</evidence>
<gene>
    <name evidence="1" type="ORF">SAMN02745244_03758</name>
</gene>
<protein>
    <submittedName>
        <fullName evidence="1">Uncharacterized protein</fullName>
    </submittedName>
</protein>
<sequence length="69" mass="7136">PGADRHVVGGLVGVLSALVVTEVELAVARDAVLALLPTTDPSSADDLLGALRLFVPVLEWLELAATAYQ</sequence>
<dbReference type="AlphaFoldDB" id="A0A1M6P0V7"/>
<accession>A0A1M6P0V7</accession>
<keyword evidence="2" id="KW-1185">Reference proteome</keyword>
<feature type="non-terminal residue" evidence="1">
    <location>
        <position position="1"/>
    </location>
</feature>